<dbReference type="Proteomes" id="UP000291591">
    <property type="component" value="Unassembled WGS sequence"/>
</dbReference>
<dbReference type="SMART" id="SM00091">
    <property type="entry name" value="PAS"/>
    <property type="match status" value="2"/>
</dbReference>
<dbReference type="PROSITE" id="PS50887">
    <property type="entry name" value="GGDEF"/>
    <property type="match status" value="1"/>
</dbReference>
<dbReference type="CDD" id="cd00130">
    <property type="entry name" value="PAS"/>
    <property type="match status" value="1"/>
</dbReference>
<feature type="transmembrane region" description="Helical" evidence="1">
    <location>
        <begin position="107"/>
        <end position="126"/>
    </location>
</feature>
<evidence type="ECO:0000259" key="4">
    <source>
        <dbReference type="PROSITE" id="PS50887"/>
    </source>
</evidence>
<dbReference type="Gene3D" id="3.30.70.270">
    <property type="match status" value="1"/>
</dbReference>
<feature type="domain" description="PAS" evidence="2">
    <location>
        <begin position="454"/>
        <end position="524"/>
    </location>
</feature>
<feature type="transmembrane region" description="Helical" evidence="1">
    <location>
        <begin position="50"/>
        <end position="68"/>
    </location>
</feature>
<feature type="transmembrane region" description="Helical" evidence="1">
    <location>
        <begin position="279"/>
        <end position="304"/>
    </location>
</feature>
<dbReference type="InterPro" id="IPR013656">
    <property type="entry name" value="PAS_4"/>
</dbReference>
<keyword evidence="1" id="KW-0812">Transmembrane</keyword>
<dbReference type="InterPro" id="IPR052155">
    <property type="entry name" value="Biofilm_reg_signaling"/>
</dbReference>
<organism evidence="5 6">
    <name type="scientific">Pseudonocardia sediminis</name>
    <dbReference type="NCBI Taxonomy" id="1397368"/>
    <lineage>
        <taxon>Bacteria</taxon>
        <taxon>Bacillati</taxon>
        <taxon>Actinomycetota</taxon>
        <taxon>Actinomycetes</taxon>
        <taxon>Pseudonocardiales</taxon>
        <taxon>Pseudonocardiaceae</taxon>
        <taxon>Pseudonocardia</taxon>
    </lineage>
</organism>
<comment type="caution">
    <text evidence="5">The sequence shown here is derived from an EMBL/GenBank/DDBJ whole genome shotgun (WGS) entry which is preliminary data.</text>
</comment>
<dbReference type="NCBIfam" id="TIGR00229">
    <property type="entry name" value="sensory_box"/>
    <property type="match status" value="1"/>
</dbReference>
<dbReference type="AlphaFoldDB" id="A0A4Q7V5I3"/>
<dbReference type="PANTHER" id="PTHR44757">
    <property type="entry name" value="DIGUANYLATE CYCLASE DGCP"/>
    <property type="match status" value="1"/>
</dbReference>
<feature type="transmembrane region" description="Helical" evidence="1">
    <location>
        <begin position="18"/>
        <end position="38"/>
    </location>
</feature>
<feature type="domain" description="GGDEF" evidence="4">
    <location>
        <begin position="610"/>
        <end position="757"/>
    </location>
</feature>
<evidence type="ECO:0000259" key="2">
    <source>
        <dbReference type="PROSITE" id="PS50112"/>
    </source>
</evidence>
<protein>
    <submittedName>
        <fullName evidence="5">PAS domain S-box-containing protein/diguanylate cyclase (GGDEF)-like protein</fullName>
    </submittedName>
</protein>
<keyword evidence="6" id="KW-1185">Reference proteome</keyword>
<dbReference type="SUPFAM" id="SSF55073">
    <property type="entry name" value="Nucleotide cyclase"/>
    <property type="match status" value="1"/>
</dbReference>
<dbReference type="InterPro" id="IPR000160">
    <property type="entry name" value="GGDEF_dom"/>
</dbReference>
<feature type="transmembrane region" description="Helical" evidence="1">
    <location>
        <begin position="80"/>
        <end position="101"/>
    </location>
</feature>
<dbReference type="InterPro" id="IPR043128">
    <property type="entry name" value="Rev_trsase/Diguanyl_cyclase"/>
</dbReference>
<feature type="domain" description="PAS" evidence="2">
    <location>
        <begin position="316"/>
        <end position="391"/>
    </location>
</feature>
<dbReference type="OrthoDB" id="23692at2"/>
<feature type="domain" description="PAC" evidence="3">
    <location>
        <begin position="526"/>
        <end position="579"/>
    </location>
</feature>
<dbReference type="Gene3D" id="3.30.450.20">
    <property type="entry name" value="PAS domain"/>
    <property type="match status" value="2"/>
</dbReference>
<dbReference type="InterPro" id="IPR035965">
    <property type="entry name" value="PAS-like_dom_sf"/>
</dbReference>
<dbReference type="RefSeq" id="WP_130293199.1">
    <property type="nucleotide sequence ID" value="NZ_SHKL01000001.1"/>
</dbReference>
<dbReference type="NCBIfam" id="TIGR00254">
    <property type="entry name" value="GGDEF"/>
    <property type="match status" value="1"/>
</dbReference>
<dbReference type="InterPro" id="IPR000014">
    <property type="entry name" value="PAS"/>
</dbReference>
<evidence type="ECO:0000259" key="3">
    <source>
        <dbReference type="PROSITE" id="PS50113"/>
    </source>
</evidence>
<dbReference type="InterPro" id="IPR029787">
    <property type="entry name" value="Nucleotide_cyclase"/>
</dbReference>
<evidence type="ECO:0000256" key="1">
    <source>
        <dbReference type="SAM" id="Phobius"/>
    </source>
</evidence>
<reference evidence="5 6" key="1">
    <citation type="submission" date="2019-02" db="EMBL/GenBank/DDBJ databases">
        <title>Sequencing the genomes of 1000 actinobacteria strains.</title>
        <authorList>
            <person name="Klenk H.-P."/>
        </authorList>
    </citation>
    <scope>NUCLEOTIDE SEQUENCE [LARGE SCALE GENOMIC DNA]</scope>
    <source>
        <strain evidence="5 6">DSM 45779</strain>
    </source>
</reference>
<dbReference type="InterPro" id="IPR000700">
    <property type="entry name" value="PAS-assoc_C"/>
</dbReference>
<dbReference type="InterPro" id="IPR001610">
    <property type="entry name" value="PAC"/>
</dbReference>
<dbReference type="SMART" id="SM00267">
    <property type="entry name" value="GGDEF"/>
    <property type="match status" value="1"/>
</dbReference>
<dbReference type="Pfam" id="PF00990">
    <property type="entry name" value="GGDEF"/>
    <property type="match status" value="1"/>
</dbReference>
<feature type="transmembrane region" description="Helical" evidence="1">
    <location>
        <begin position="138"/>
        <end position="159"/>
    </location>
</feature>
<dbReference type="Pfam" id="PF08448">
    <property type="entry name" value="PAS_4"/>
    <property type="match status" value="1"/>
</dbReference>
<feature type="transmembrane region" description="Helical" evidence="1">
    <location>
        <begin position="205"/>
        <end position="222"/>
    </location>
</feature>
<feature type="transmembrane region" description="Helical" evidence="1">
    <location>
        <begin position="252"/>
        <end position="273"/>
    </location>
</feature>
<dbReference type="PROSITE" id="PS50112">
    <property type="entry name" value="PAS"/>
    <property type="match status" value="2"/>
</dbReference>
<dbReference type="SMART" id="SM00086">
    <property type="entry name" value="PAC"/>
    <property type="match status" value="2"/>
</dbReference>
<dbReference type="Pfam" id="PF08447">
    <property type="entry name" value="PAS_3"/>
    <property type="match status" value="1"/>
</dbReference>
<dbReference type="PANTHER" id="PTHR44757:SF2">
    <property type="entry name" value="BIOFILM ARCHITECTURE MAINTENANCE PROTEIN MBAA"/>
    <property type="match status" value="1"/>
</dbReference>
<evidence type="ECO:0000313" key="5">
    <source>
        <dbReference type="EMBL" id="RZT88988.1"/>
    </source>
</evidence>
<keyword evidence="1" id="KW-1133">Transmembrane helix</keyword>
<dbReference type="SUPFAM" id="SSF55785">
    <property type="entry name" value="PYP-like sensor domain (PAS domain)"/>
    <property type="match status" value="2"/>
</dbReference>
<dbReference type="EMBL" id="SHKL01000001">
    <property type="protein sequence ID" value="RZT88988.1"/>
    <property type="molecule type" value="Genomic_DNA"/>
</dbReference>
<dbReference type="InterPro" id="IPR013655">
    <property type="entry name" value="PAS_fold_3"/>
</dbReference>
<sequence length="769" mass="80792">MTLPQGTRPGRRPPGPPVVAGLLAGTAVAVVGLGLLSIQVAESRTGLRAWWPGVAPATVAVAVAAGGCGRWRAPSGARRAALMAAVLLTVGVAGAVLRLLVGRPPEVVVGWALGDVVQAATAGLLLAGRLRLRSLPDLGRLLLAAAAGALVAAAVMTPTAPPPLSDEPVQLFWSLVASRSAAVLLLVPLVMAFPPRRRRRHPAEAAGLWVLAVGTTVAAFAPGQTWPLAFLPLAVLVGTGLRLGPRTVGWQVLVVGLLVALLTVHGGGPFAAAAVSSPYAPLALVQTFLVVCVFAVLVVTLTVAQRDAALRALADRLEFDRAVLETVDAGVLACDADGRIVLRNPAHRRITGVADDEPVDPDVLAQRLSVSEPDGPVPPSRTPLRRALAGEVLTGLQLRIEPPGEPHHQVVAHARPITAGDGRLLGAVATFTDVTGERVVQARLQAAVTFQDAVLAASPDIIFIADAGTHAVLWASRSVETMLGFTPEQVLDLDRRDGPSLVHPEDRPALHAANEAATRLLDGDVQPLRVRVRDGSGSHRWLSRRVTPFTRDPQGRVTELLGVSRDITDVVESEQRMAHAATHDPLTGLVNRRALGDRLTEVIDRARDGAQTPVLFCDLDGFKTVNDTHGHAAGDALLVVTAQRIAGVLRGGDTLARTGGDEFVVVLEAPPRERDGARSAADSAAEALRRARSVARRIAESLAQPMDVHGTLHVVTVSIGIALARRGLDAEAVLRDADTAMYRAKSAGRNRHHVYEVAPPERGLPRGRE</sequence>
<name>A0A4Q7V5I3_PSEST</name>
<accession>A0A4Q7V5I3</accession>
<gene>
    <name evidence="5" type="ORF">EV383_5942</name>
</gene>
<proteinExistence type="predicted"/>
<dbReference type="CDD" id="cd01949">
    <property type="entry name" value="GGDEF"/>
    <property type="match status" value="1"/>
</dbReference>
<feature type="transmembrane region" description="Helical" evidence="1">
    <location>
        <begin position="171"/>
        <end position="193"/>
    </location>
</feature>
<keyword evidence="1" id="KW-0472">Membrane</keyword>
<evidence type="ECO:0000313" key="6">
    <source>
        <dbReference type="Proteomes" id="UP000291591"/>
    </source>
</evidence>
<dbReference type="PROSITE" id="PS50113">
    <property type="entry name" value="PAC"/>
    <property type="match status" value="1"/>
</dbReference>